<keyword evidence="2" id="KW-0449">Lipoprotein</keyword>
<feature type="chain" id="PRO_5043607724" evidence="1">
    <location>
        <begin position="21"/>
        <end position="156"/>
    </location>
</feature>
<dbReference type="PROSITE" id="PS51257">
    <property type="entry name" value="PROKAR_LIPOPROTEIN"/>
    <property type="match status" value="1"/>
</dbReference>
<dbReference type="InterPro" id="IPR017734">
    <property type="entry name" value="T6SS_SciN"/>
</dbReference>
<dbReference type="Proteomes" id="UP001156690">
    <property type="component" value="Unassembled WGS sequence"/>
</dbReference>
<name>A0AAV5NZB6_9VIBR</name>
<organism evidence="2 3">
    <name type="scientific">Vibrio penaeicida</name>
    <dbReference type="NCBI Taxonomy" id="104609"/>
    <lineage>
        <taxon>Bacteria</taxon>
        <taxon>Pseudomonadati</taxon>
        <taxon>Pseudomonadota</taxon>
        <taxon>Gammaproteobacteria</taxon>
        <taxon>Vibrionales</taxon>
        <taxon>Vibrionaceae</taxon>
        <taxon>Vibrio</taxon>
    </lineage>
</organism>
<dbReference type="AlphaFoldDB" id="A0AAV5NZB6"/>
<reference evidence="3" key="1">
    <citation type="journal article" date="2019" name="Int. J. Syst. Evol. Microbiol.">
        <title>The Global Catalogue of Microorganisms (GCM) 10K type strain sequencing project: providing services to taxonomists for standard genome sequencing and annotation.</title>
        <authorList>
            <consortium name="The Broad Institute Genomics Platform"/>
            <consortium name="The Broad Institute Genome Sequencing Center for Infectious Disease"/>
            <person name="Wu L."/>
            <person name="Ma J."/>
        </authorList>
    </citation>
    <scope>NUCLEOTIDE SEQUENCE [LARGE SCALE GENOMIC DNA]</scope>
    <source>
        <strain evidence="3">NBRC 15640</strain>
    </source>
</reference>
<feature type="signal peptide" evidence="1">
    <location>
        <begin position="1"/>
        <end position="20"/>
    </location>
</feature>
<evidence type="ECO:0000313" key="3">
    <source>
        <dbReference type="Proteomes" id="UP001156690"/>
    </source>
</evidence>
<keyword evidence="1" id="KW-0732">Signal</keyword>
<accession>A0AAV5NZB6</accession>
<protein>
    <submittedName>
        <fullName evidence="2">Type VI secretion lipoprotein</fullName>
    </submittedName>
</protein>
<evidence type="ECO:0000313" key="2">
    <source>
        <dbReference type="EMBL" id="GLQ75892.1"/>
    </source>
</evidence>
<dbReference type="Gene3D" id="2.60.40.4150">
    <property type="entry name" value="Type VI secretion system, lipoprotein SciN"/>
    <property type="match status" value="1"/>
</dbReference>
<dbReference type="RefSeq" id="WP_126607380.1">
    <property type="nucleotide sequence ID" value="NZ_AP025145.1"/>
</dbReference>
<sequence>MFRRICVLSLLLLLSGCSLWSDELVEPKLIINITAASNINPNVEGKPSPVELRIYQLTNSNAFEQADFIQIFNDEQGVLKAELALARQLPSLLPGETRQEVIPLGTGVKFIGVIAGFADYREAKNKVIYEPVVFNSVAINIEVDGINLSVSGEEEK</sequence>
<evidence type="ECO:0000256" key="1">
    <source>
        <dbReference type="SAM" id="SignalP"/>
    </source>
</evidence>
<dbReference type="PANTHER" id="PTHR37625:SF4">
    <property type="entry name" value="OUTER MEMBRANE LIPOPROTEIN"/>
    <property type="match status" value="1"/>
</dbReference>
<comment type="caution">
    <text evidence="2">The sequence shown here is derived from an EMBL/GenBank/DDBJ whole genome shotgun (WGS) entry which is preliminary data.</text>
</comment>
<gene>
    <name evidence="2" type="ORF">GCM10007932_52550</name>
</gene>
<dbReference type="InterPro" id="IPR038706">
    <property type="entry name" value="Type_VI_SciN-like_sf"/>
</dbReference>
<keyword evidence="3" id="KW-1185">Reference proteome</keyword>
<dbReference type="NCBIfam" id="TIGR03352">
    <property type="entry name" value="VI_chp_3"/>
    <property type="match status" value="1"/>
</dbReference>
<dbReference type="PANTHER" id="PTHR37625">
    <property type="entry name" value="OUTER MEMBRANE LIPOPROTEIN-RELATED"/>
    <property type="match status" value="1"/>
</dbReference>
<dbReference type="EMBL" id="BSNX01000075">
    <property type="protein sequence ID" value="GLQ75892.1"/>
    <property type="molecule type" value="Genomic_DNA"/>
</dbReference>
<dbReference type="Pfam" id="PF12790">
    <property type="entry name" value="T6SS-SciN"/>
    <property type="match status" value="1"/>
</dbReference>
<proteinExistence type="predicted"/>